<protein>
    <recommendedName>
        <fullName evidence="3">Microtubule-associated protein futsch</fullName>
    </recommendedName>
</protein>
<name>A0A6A0GRD4_HYAAZ</name>
<sequence length="190" mass="21225">MEEVPGSETVEVLGDQEISAGLLRKISSSTSSPVATRKKTDSPSHGLPSPVHSSESPKPRTPPRPRRTGRRIKRPTPVYLDLAYVPHAANPNYCNIDYFRKVRARYYVFSGIDPGREVLDALLQAKIEWEDKNLEVTIIPTYDTDALGYWVAANEDALIANKIDLAPSAVRCTINLQDHETSCNAYRLEF</sequence>
<dbReference type="GO" id="GO:0005829">
    <property type="term" value="C:cytosol"/>
    <property type="evidence" value="ECO:0007669"/>
    <property type="project" value="TreeGrafter"/>
</dbReference>
<dbReference type="InterPro" id="IPR026074">
    <property type="entry name" value="MAP1"/>
</dbReference>
<dbReference type="Proteomes" id="UP000711488">
    <property type="component" value="Unassembled WGS sequence"/>
</dbReference>
<feature type="compositionally biased region" description="Basic residues" evidence="1">
    <location>
        <begin position="61"/>
        <end position="72"/>
    </location>
</feature>
<dbReference type="GO" id="GO:0045202">
    <property type="term" value="C:synapse"/>
    <property type="evidence" value="ECO:0007669"/>
    <property type="project" value="TreeGrafter"/>
</dbReference>
<feature type="region of interest" description="Disordered" evidence="1">
    <location>
        <begin position="23"/>
        <end position="72"/>
    </location>
</feature>
<dbReference type="PANTHER" id="PTHR13843:SF12">
    <property type="entry name" value="ATPASE F1_V1_A1 COMPLEX ALPHA_BETA SUBUNIT NUCLEOTIDE-BINDING DOMAIN-CONTAINING PROTEIN"/>
    <property type="match status" value="1"/>
</dbReference>
<reference evidence="2" key="1">
    <citation type="submission" date="2014-08" db="EMBL/GenBank/DDBJ databases">
        <authorList>
            <person name="Murali S."/>
            <person name="Richards S."/>
            <person name="Bandaranaike D."/>
            <person name="Bellair M."/>
            <person name="Blankenburg K."/>
            <person name="Chao H."/>
            <person name="Dinh H."/>
            <person name="Doddapaneni H."/>
            <person name="Dugan-Rocha S."/>
            <person name="Elkadiri S."/>
            <person name="Gnanaolivu R."/>
            <person name="Hughes D."/>
            <person name="Lee S."/>
            <person name="Li M."/>
            <person name="Ming W."/>
            <person name="Munidasa M."/>
            <person name="Muniz J."/>
            <person name="Nguyen L."/>
            <person name="Osuji N."/>
            <person name="Pu L.-L."/>
            <person name="Puazo M."/>
            <person name="Skinner E."/>
            <person name="Qu C."/>
            <person name="Quiroz J."/>
            <person name="Raj R."/>
            <person name="Weissenberger G."/>
            <person name="Xin Y."/>
            <person name="Zou X."/>
            <person name="Han Y."/>
            <person name="Worley K."/>
            <person name="Muzny D."/>
            <person name="Gibbs R."/>
        </authorList>
    </citation>
    <scope>NUCLEOTIDE SEQUENCE</scope>
    <source>
        <strain evidence="2">HAZT.00-mixed</strain>
        <tissue evidence="2">Whole organism</tissue>
    </source>
</reference>
<accession>A0A6A0GRD4</accession>
<dbReference type="GO" id="GO:0007409">
    <property type="term" value="P:axonogenesis"/>
    <property type="evidence" value="ECO:0007669"/>
    <property type="project" value="TreeGrafter"/>
</dbReference>
<dbReference type="PANTHER" id="PTHR13843">
    <property type="entry name" value="MICROTUBULE-ASSOCIATED PROTEIN"/>
    <property type="match status" value="1"/>
</dbReference>
<reference evidence="2" key="2">
    <citation type="journal article" date="2018" name="Environ. Sci. Technol.">
        <title>The Toxicogenome of Hyalella azteca: A Model for Sediment Ecotoxicology and Evolutionary Toxicology.</title>
        <authorList>
            <person name="Poynton H.C."/>
            <person name="Hasenbein S."/>
            <person name="Benoit J.B."/>
            <person name="Sepulveda M.S."/>
            <person name="Poelchau M.F."/>
            <person name="Hughes D.S.T."/>
            <person name="Murali S.C."/>
            <person name="Chen S."/>
            <person name="Glastad K.M."/>
            <person name="Goodisman M.A.D."/>
            <person name="Werren J.H."/>
            <person name="Vineis J.H."/>
            <person name="Bowen J.L."/>
            <person name="Friedrich M."/>
            <person name="Jones J."/>
            <person name="Robertson H.M."/>
            <person name="Feyereisen R."/>
            <person name="Mechler-Hickson A."/>
            <person name="Mathers N."/>
            <person name="Lee C.E."/>
            <person name="Colbourne J.K."/>
            <person name="Biales A."/>
            <person name="Johnston J.S."/>
            <person name="Wellborn G.A."/>
            <person name="Rosendale A.J."/>
            <person name="Cridge A.G."/>
            <person name="Munoz-Torres M.C."/>
            <person name="Bain P.A."/>
            <person name="Manny A.R."/>
            <person name="Major K.M."/>
            <person name="Lambert F.N."/>
            <person name="Vulpe C.D."/>
            <person name="Tuck P."/>
            <person name="Blalock B.J."/>
            <person name="Lin Y.Y."/>
            <person name="Smith M.E."/>
            <person name="Ochoa-Acuna H."/>
            <person name="Chen M.M."/>
            <person name="Childers C.P."/>
            <person name="Qu J."/>
            <person name="Dugan S."/>
            <person name="Lee S.L."/>
            <person name="Chao H."/>
            <person name="Dinh H."/>
            <person name="Han Y."/>
            <person name="Doddapaneni H."/>
            <person name="Worley K.C."/>
            <person name="Muzny D.M."/>
            <person name="Gibbs R.A."/>
            <person name="Richards S."/>
        </authorList>
    </citation>
    <scope>NUCLEOTIDE SEQUENCE</scope>
    <source>
        <strain evidence="2">HAZT.00-mixed</strain>
        <tissue evidence="2">Whole organism</tissue>
    </source>
</reference>
<reference evidence="2" key="3">
    <citation type="submission" date="2019-06" db="EMBL/GenBank/DDBJ databases">
        <authorList>
            <person name="Poynton C."/>
            <person name="Hasenbein S."/>
            <person name="Benoit J.B."/>
            <person name="Sepulveda M.S."/>
            <person name="Poelchau M.F."/>
            <person name="Murali S.C."/>
            <person name="Chen S."/>
            <person name="Glastad K.M."/>
            <person name="Werren J.H."/>
            <person name="Vineis J.H."/>
            <person name="Bowen J.L."/>
            <person name="Friedrich M."/>
            <person name="Jones J."/>
            <person name="Robertson H.M."/>
            <person name="Feyereisen R."/>
            <person name="Mechler-Hickson A."/>
            <person name="Mathers N."/>
            <person name="Lee C.E."/>
            <person name="Colbourne J.K."/>
            <person name="Biales A."/>
            <person name="Johnston J.S."/>
            <person name="Wellborn G.A."/>
            <person name="Rosendale A.J."/>
            <person name="Cridge A.G."/>
            <person name="Munoz-Torres M.C."/>
            <person name="Bain P.A."/>
            <person name="Manny A.R."/>
            <person name="Major K.M."/>
            <person name="Lambert F.N."/>
            <person name="Vulpe C.D."/>
            <person name="Tuck P."/>
            <person name="Blalock B.J."/>
            <person name="Lin Y.-Y."/>
            <person name="Smith M.E."/>
            <person name="Ochoa-Acuna H."/>
            <person name="Chen M.-J.M."/>
            <person name="Childers C.P."/>
            <person name="Qu J."/>
            <person name="Dugan S."/>
            <person name="Lee S.L."/>
            <person name="Chao H."/>
            <person name="Dinh H."/>
            <person name="Han Y."/>
            <person name="Doddapaneni H."/>
            <person name="Worley K.C."/>
            <person name="Muzny D.M."/>
            <person name="Gibbs R.A."/>
            <person name="Richards S."/>
        </authorList>
    </citation>
    <scope>NUCLEOTIDE SEQUENCE</scope>
    <source>
        <strain evidence="2">HAZT.00-mixed</strain>
        <tissue evidence="2">Whole organism</tissue>
    </source>
</reference>
<dbReference type="GO" id="GO:0005875">
    <property type="term" value="C:microtubule associated complex"/>
    <property type="evidence" value="ECO:0007669"/>
    <property type="project" value="TreeGrafter"/>
</dbReference>
<dbReference type="GO" id="GO:0000226">
    <property type="term" value="P:microtubule cytoskeleton organization"/>
    <property type="evidence" value="ECO:0007669"/>
    <property type="project" value="InterPro"/>
</dbReference>
<dbReference type="AlphaFoldDB" id="A0A6A0GRD4"/>
<gene>
    <name evidence="2" type="ORF">HAZT_HAZT002284</name>
</gene>
<dbReference type="GO" id="GO:0043025">
    <property type="term" value="C:neuronal cell body"/>
    <property type="evidence" value="ECO:0007669"/>
    <property type="project" value="TreeGrafter"/>
</dbReference>
<dbReference type="EMBL" id="JQDR03016311">
    <property type="protein sequence ID" value="KAA0185415.1"/>
    <property type="molecule type" value="Genomic_DNA"/>
</dbReference>
<evidence type="ECO:0008006" key="3">
    <source>
        <dbReference type="Google" id="ProtNLM"/>
    </source>
</evidence>
<dbReference type="GO" id="GO:0005874">
    <property type="term" value="C:microtubule"/>
    <property type="evidence" value="ECO:0007669"/>
    <property type="project" value="InterPro"/>
</dbReference>
<comment type="caution">
    <text evidence="2">The sequence shown here is derived from an EMBL/GenBank/DDBJ whole genome shotgun (WGS) entry which is preliminary data.</text>
</comment>
<dbReference type="GO" id="GO:0008017">
    <property type="term" value="F:microtubule binding"/>
    <property type="evidence" value="ECO:0007669"/>
    <property type="project" value="InterPro"/>
</dbReference>
<organism evidence="2">
    <name type="scientific">Hyalella azteca</name>
    <name type="common">Amphipod</name>
    <dbReference type="NCBI Taxonomy" id="294128"/>
    <lineage>
        <taxon>Eukaryota</taxon>
        <taxon>Metazoa</taxon>
        <taxon>Ecdysozoa</taxon>
        <taxon>Arthropoda</taxon>
        <taxon>Crustacea</taxon>
        <taxon>Multicrustacea</taxon>
        <taxon>Malacostraca</taxon>
        <taxon>Eumalacostraca</taxon>
        <taxon>Peracarida</taxon>
        <taxon>Amphipoda</taxon>
        <taxon>Senticaudata</taxon>
        <taxon>Talitrida</taxon>
        <taxon>Talitroidea</taxon>
        <taxon>Hyalellidae</taxon>
        <taxon>Hyalella</taxon>
    </lineage>
</organism>
<evidence type="ECO:0000313" key="2">
    <source>
        <dbReference type="EMBL" id="KAA0185415.1"/>
    </source>
</evidence>
<dbReference type="GO" id="GO:0016358">
    <property type="term" value="P:dendrite development"/>
    <property type="evidence" value="ECO:0007669"/>
    <property type="project" value="TreeGrafter"/>
</dbReference>
<dbReference type="GO" id="GO:0003779">
    <property type="term" value="F:actin binding"/>
    <property type="evidence" value="ECO:0007669"/>
    <property type="project" value="TreeGrafter"/>
</dbReference>
<evidence type="ECO:0000256" key="1">
    <source>
        <dbReference type="SAM" id="MobiDB-lite"/>
    </source>
</evidence>
<proteinExistence type="predicted"/>
<dbReference type="GO" id="GO:0031114">
    <property type="term" value="P:regulation of microtubule depolymerization"/>
    <property type="evidence" value="ECO:0007669"/>
    <property type="project" value="TreeGrafter"/>
</dbReference>
<dbReference type="GO" id="GO:0030425">
    <property type="term" value="C:dendrite"/>
    <property type="evidence" value="ECO:0007669"/>
    <property type="project" value="TreeGrafter"/>
</dbReference>